<protein>
    <submittedName>
        <fullName evidence="1">Uncharacterized protein</fullName>
    </submittedName>
</protein>
<dbReference type="Proteomes" id="UP001239111">
    <property type="component" value="Chromosome 1"/>
</dbReference>
<keyword evidence="2" id="KW-1185">Reference proteome</keyword>
<reference evidence="1" key="1">
    <citation type="submission" date="2023-04" db="EMBL/GenBank/DDBJ databases">
        <title>A chromosome-level genome assembly of the parasitoid wasp Eretmocerus hayati.</title>
        <authorList>
            <person name="Zhong Y."/>
            <person name="Liu S."/>
            <person name="Liu Y."/>
        </authorList>
    </citation>
    <scope>NUCLEOTIDE SEQUENCE</scope>
    <source>
        <strain evidence="1">ZJU_SS_LIU_2023</strain>
    </source>
</reference>
<dbReference type="EMBL" id="CM056741">
    <property type="protein sequence ID" value="KAJ8685766.1"/>
    <property type="molecule type" value="Genomic_DNA"/>
</dbReference>
<proteinExistence type="predicted"/>
<evidence type="ECO:0000313" key="2">
    <source>
        <dbReference type="Proteomes" id="UP001239111"/>
    </source>
</evidence>
<evidence type="ECO:0000313" key="1">
    <source>
        <dbReference type="EMBL" id="KAJ8685766.1"/>
    </source>
</evidence>
<accession>A0ACC2PSG5</accession>
<name>A0ACC2PSG5_9HYME</name>
<comment type="caution">
    <text evidence="1">The sequence shown here is derived from an EMBL/GenBank/DDBJ whole genome shotgun (WGS) entry which is preliminary data.</text>
</comment>
<gene>
    <name evidence="1" type="ORF">QAD02_021559</name>
</gene>
<organism evidence="1 2">
    <name type="scientific">Eretmocerus hayati</name>
    <dbReference type="NCBI Taxonomy" id="131215"/>
    <lineage>
        <taxon>Eukaryota</taxon>
        <taxon>Metazoa</taxon>
        <taxon>Ecdysozoa</taxon>
        <taxon>Arthropoda</taxon>
        <taxon>Hexapoda</taxon>
        <taxon>Insecta</taxon>
        <taxon>Pterygota</taxon>
        <taxon>Neoptera</taxon>
        <taxon>Endopterygota</taxon>
        <taxon>Hymenoptera</taxon>
        <taxon>Apocrita</taxon>
        <taxon>Proctotrupomorpha</taxon>
        <taxon>Chalcidoidea</taxon>
        <taxon>Aphelinidae</taxon>
        <taxon>Aphelininae</taxon>
        <taxon>Eretmocerus</taxon>
    </lineage>
</organism>
<sequence length="202" mass="21945">MMLKPIFYLASSSDLVVEASSTISPTDPAVDCDIIDSCNVTIPNHCDNLPNGGGNTLKLKRFVNNPVILDLSGPSPIFDGDGSSGGSLPNPTNPKRAPEITLEKIKPRDRSKGSSLVDSSSYEGCCWKRLDDSSDSEPTDLGIAPTKLLINLKLELVAQWTTVDYILQLLSSHDKRELSGVSFEDVFDSNIHLEDFDCAIME</sequence>